<name>A0A8S0TN50_OLEEU</name>
<dbReference type="OrthoDB" id="445556at2759"/>
<dbReference type="SUPFAM" id="SSF46565">
    <property type="entry name" value="Chaperone J-domain"/>
    <property type="match status" value="1"/>
</dbReference>
<dbReference type="InterPro" id="IPR018253">
    <property type="entry name" value="DnaJ_domain_CS"/>
</dbReference>
<dbReference type="PRINTS" id="PR00625">
    <property type="entry name" value="JDOMAIN"/>
</dbReference>
<dbReference type="InterPro" id="IPR036869">
    <property type="entry name" value="J_dom_sf"/>
</dbReference>
<organism evidence="2 3">
    <name type="scientific">Olea europaea subsp. europaea</name>
    <dbReference type="NCBI Taxonomy" id="158383"/>
    <lineage>
        <taxon>Eukaryota</taxon>
        <taxon>Viridiplantae</taxon>
        <taxon>Streptophyta</taxon>
        <taxon>Embryophyta</taxon>
        <taxon>Tracheophyta</taxon>
        <taxon>Spermatophyta</taxon>
        <taxon>Magnoliopsida</taxon>
        <taxon>eudicotyledons</taxon>
        <taxon>Gunneridae</taxon>
        <taxon>Pentapetalae</taxon>
        <taxon>asterids</taxon>
        <taxon>lamiids</taxon>
        <taxon>Lamiales</taxon>
        <taxon>Oleaceae</taxon>
        <taxon>Oleeae</taxon>
        <taxon>Olea</taxon>
    </lineage>
</organism>
<feature type="domain" description="J" evidence="1">
    <location>
        <begin position="58"/>
        <end position="125"/>
    </location>
</feature>
<reference evidence="2 3" key="1">
    <citation type="submission" date="2019-12" db="EMBL/GenBank/DDBJ databases">
        <authorList>
            <person name="Alioto T."/>
            <person name="Alioto T."/>
            <person name="Gomez Garrido J."/>
        </authorList>
    </citation>
    <scope>NUCLEOTIDE SEQUENCE [LARGE SCALE GENOMIC DNA]</scope>
</reference>
<dbReference type="PROSITE" id="PS50076">
    <property type="entry name" value="DNAJ_2"/>
    <property type="match status" value="1"/>
</dbReference>
<gene>
    <name evidence="2" type="ORF">OLEA9_A008653</name>
</gene>
<dbReference type="GO" id="GO:0009507">
    <property type="term" value="C:chloroplast"/>
    <property type="evidence" value="ECO:0007669"/>
    <property type="project" value="TreeGrafter"/>
</dbReference>
<dbReference type="InterPro" id="IPR001623">
    <property type="entry name" value="DnaJ_domain"/>
</dbReference>
<dbReference type="AlphaFoldDB" id="A0A8S0TN50"/>
<dbReference type="PANTHER" id="PTHR45090">
    <property type="entry name" value="CHAPERONE PROTEIN DNAJ 20 CHLOROPLASTIC"/>
    <property type="match status" value="1"/>
</dbReference>
<dbReference type="PANTHER" id="PTHR45090:SF4">
    <property type="entry name" value="J DOMAIN-CONTAINING PROTEIN"/>
    <property type="match status" value="1"/>
</dbReference>
<dbReference type="InterPro" id="IPR053232">
    <property type="entry name" value="DnaJ_C/III_chloroplastic"/>
</dbReference>
<comment type="caution">
    <text evidence="2">The sequence shown here is derived from an EMBL/GenBank/DDBJ whole genome shotgun (WGS) entry which is preliminary data.</text>
</comment>
<dbReference type="Pfam" id="PF00226">
    <property type="entry name" value="DnaJ"/>
    <property type="match status" value="1"/>
</dbReference>
<dbReference type="EMBL" id="CACTIH010007273">
    <property type="protein sequence ID" value="CAA3007378.1"/>
    <property type="molecule type" value="Genomic_DNA"/>
</dbReference>
<proteinExistence type="predicted"/>
<evidence type="ECO:0000259" key="1">
    <source>
        <dbReference type="PROSITE" id="PS50076"/>
    </source>
</evidence>
<dbReference type="CDD" id="cd06257">
    <property type="entry name" value="DnaJ"/>
    <property type="match status" value="1"/>
</dbReference>
<dbReference type="Gramene" id="OE9A008653T2">
    <property type="protein sequence ID" value="OE9A008653C2"/>
    <property type="gene ID" value="OE9A008653"/>
</dbReference>
<evidence type="ECO:0000313" key="3">
    <source>
        <dbReference type="Proteomes" id="UP000594638"/>
    </source>
</evidence>
<dbReference type="Gene3D" id="1.10.287.110">
    <property type="entry name" value="DnaJ domain"/>
    <property type="match status" value="1"/>
</dbReference>
<sequence length="190" mass="22066">MCCNYGSFSFIPSIRSKSSDTLSSSLSFQPRPGPTFSFRPLKSTFIDNVSLSPDRPVSFYDLLGISETGTQLEIKQAYKQQARKYHPDVSPPDKVQEYTERFIRVQEAYETLSDPRRRALYDSDMAKGLHLAFSARGRNKLDEQMEEKSHWNSRWQSQLSELKRRSIYKNSSDNISWGERMRRQRNSSSS</sequence>
<dbReference type="SMART" id="SM00271">
    <property type="entry name" value="DnaJ"/>
    <property type="match status" value="1"/>
</dbReference>
<protein>
    <recommendedName>
        <fullName evidence="1">J domain-containing protein</fullName>
    </recommendedName>
</protein>
<dbReference type="FunFam" id="1.10.287.110:FF:000145">
    <property type="entry name" value="Chaperone protein dnaJ 20, chloroplastic"/>
    <property type="match status" value="1"/>
</dbReference>
<accession>A0A8S0TN50</accession>
<evidence type="ECO:0000313" key="2">
    <source>
        <dbReference type="EMBL" id="CAA3007378.1"/>
    </source>
</evidence>
<keyword evidence="3" id="KW-1185">Reference proteome</keyword>
<dbReference type="PROSITE" id="PS00636">
    <property type="entry name" value="DNAJ_1"/>
    <property type="match status" value="1"/>
</dbReference>
<dbReference type="Proteomes" id="UP000594638">
    <property type="component" value="Unassembled WGS sequence"/>
</dbReference>